<gene>
    <name evidence="6" type="primary">UTR2_2</name>
    <name evidence="6" type="ORF">IWW39_001956</name>
</gene>
<dbReference type="InterPro" id="IPR000757">
    <property type="entry name" value="Beta-glucanase-like"/>
</dbReference>
<keyword evidence="2" id="KW-0378">Hydrolase</keyword>
<reference evidence="6" key="1">
    <citation type="submission" date="2022-07" db="EMBL/GenBank/DDBJ databases">
        <title>Phylogenomic reconstructions and comparative analyses of Kickxellomycotina fungi.</title>
        <authorList>
            <person name="Reynolds N.K."/>
            <person name="Stajich J.E."/>
            <person name="Barry K."/>
            <person name="Grigoriev I.V."/>
            <person name="Crous P."/>
            <person name="Smith M.E."/>
        </authorList>
    </citation>
    <scope>NUCLEOTIDE SEQUENCE</scope>
    <source>
        <strain evidence="6">CBS 109367</strain>
    </source>
</reference>
<dbReference type="EMBL" id="JANBTX010000038">
    <property type="protein sequence ID" value="KAJ2688815.1"/>
    <property type="molecule type" value="Genomic_DNA"/>
</dbReference>
<comment type="caution">
    <text evidence="6">The sequence shown here is derived from an EMBL/GenBank/DDBJ whole genome shotgun (WGS) entry which is preliminary data.</text>
</comment>
<dbReference type="InterPro" id="IPR013320">
    <property type="entry name" value="ConA-like_dom_sf"/>
</dbReference>
<dbReference type="PANTHER" id="PTHR10963">
    <property type="entry name" value="GLYCOSYL HYDROLASE-RELATED"/>
    <property type="match status" value="1"/>
</dbReference>
<feature type="domain" description="GH16" evidence="5">
    <location>
        <begin position="89"/>
        <end position="291"/>
    </location>
</feature>
<evidence type="ECO:0000313" key="7">
    <source>
        <dbReference type="Proteomes" id="UP001151516"/>
    </source>
</evidence>
<evidence type="ECO:0000313" key="6">
    <source>
        <dbReference type="EMBL" id="KAJ2688815.1"/>
    </source>
</evidence>
<dbReference type="Gene3D" id="2.60.120.200">
    <property type="match status" value="1"/>
</dbReference>
<sequence>MKTTLLAVISVLSLSSSVLGAKCGTQDCGAETPCCVKGFCNRNALYCAPFNCEPANSFTPTSCWETAHCVDHTADFAQPPGSGSFAQVADYKGDPNQIKYVSKFEPSNAKQANNQLELTLVKQPDSTGFGAVVTGTRAIQYGTVTAVLRSASTSGGVVSSMIVRNDVRGDEIDFEFVGSERQTVQSNYYSNNLLDYTKMIRSPALPDTTQAYHTYEIVWTPDNITWIVNGQAFRTVNRADTWDPETGVFKYPESESYVSFSVWDGGSGAKGTSDWAGGPINWAAEPFVMGIKSVTVSCFFKGNETTYKPPTVV</sequence>
<dbReference type="Proteomes" id="UP001151516">
    <property type="component" value="Unassembled WGS sequence"/>
</dbReference>
<dbReference type="GO" id="GO:0031505">
    <property type="term" value="P:fungal-type cell wall organization"/>
    <property type="evidence" value="ECO:0007669"/>
    <property type="project" value="TreeGrafter"/>
</dbReference>
<evidence type="ECO:0000256" key="4">
    <source>
        <dbReference type="SAM" id="SignalP"/>
    </source>
</evidence>
<evidence type="ECO:0000256" key="3">
    <source>
        <dbReference type="ARBA" id="ARBA00023295"/>
    </source>
</evidence>
<dbReference type="SUPFAM" id="SSF49899">
    <property type="entry name" value="Concanavalin A-like lectins/glucanases"/>
    <property type="match status" value="1"/>
</dbReference>
<organism evidence="6 7">
    <name type="scientific">Coemansia spiralis</name>
    <dbReference type="NCBI Taxonomy" id="417178"/>
    <lineage>
        <taxon>Eukaryota</taxon>
        <taxon>Fungi</taxon>
        <taxon>Fungi incertae sedis</taxon>
        <taxon>Zoopagomycota</taxon>
        <taxon>Kickxellomycotina</taxon>
        <taxon>Kickxellomycetes</taxon>
        <taxon>Kickxellales</taxon>
        <taxon>Kickxellaceae</taxon>
        <taxon>Coemansia</taxon>
    </lineage>
</organism>
<protein>
    <submittedName>
        <fullName evidence="6">Glycosidase CRH2</fullName>
    </submittedName>
</protein>
<name>A0A9W8GP68_9FUNG</name>
<dbReference type="PANTHER" id="PTHR10963:SF22">
    <property type="entry name" value="GLYCOSIDASE CRH2-RELATED"/>
    <property type="match status" value="1"/>
</dbReference>
<keyword evidence="7" id="KW-1185">Reference proteome</keyword>
<evidence type="ECO:0000256" key="1">
    <source>
        <dbReference type="ARBA" id="ARBA00022729"/>
    </source>
</evidence>
<accession>A0A9W8GP68</accession>
<dbReference type="InterPro" id="IPR050546">
    <property type="entry name" value="Glycosyl_Hydrlase_16"/>
</dbReference>
<dbReference type="GO" id="GO:0005975">
    <property type="term" value="P:carbohydrate metabolic process"/>
    <property type="evidence" value="ECO:0007669"/>
    <property type="project" value="InterPro"/>
</dbReference>
<feature type="signal peptide" evidence="4">
    <location>
        <begin position="1"/>
        <end position="20"/>
    </location>
</feature>
<proteinExistence type="predicted"/>
<keyword evidence="1 4" id="KW-0732">Signal</keyword>
<dbReference type="Pfam" id="PF00722">
    <property type="entry name" value="Glyco_hydro_16"/>
    <property type="match status" value="1"/>
</dbReference>
<evidence type="ECO:0000259" key="5">
    <source>
        <dbReference type="PROSITE" id="PS51762"/>
    </source>
</evidence>
<dbReference type="AlphaFoldDB" id="A0A9W8GP68"/>
<dbReference type="GO" id="GO:0016757">
    <property type="term" value="F:glycosyltransferase activity"/>
    <property type="evidence" value="ECO:0007669"/>
    <property type="project" value="TreeGrafter"/>
</dbReference>
<keyword evidence="3 6" id="KW-0326">Glycosidase</keyword>
<dbReference type="GO" id="GO:0009277">
    <property type="term" value="C:fungal-type cell wall"/>
    <property type="evidence" value="ECO:0007669"/>
    <property type="project" value="TreeGrafter"/>
</dbReference>
<dbReference type="PROSITE" id="PS51762">
    <property type="entry name" value="GH16_2"/>
    <property type="match status" value="1"/>
</dbReference>
<dbReference type="OrthoDB" id="4781at2759"/>
<feature type="chain" id="PRO_5040998899" evidence="4">
    <location>
        <begin position="21"/>
        <end position="313"/>
    </location>
</feature>
<dbReference type="GO" id="GO:0004553">
    <property type="term" value="F:hydrolase activity, hydrolyzing O-glycosyl compounds"/>
    <property type="evidence" value="ECO:0007669"/>
    <property type="project" value="InterPro"/>
</dbReference>
<evidence type="ECO:0000256" key="2">
    <source>
        <dbReference type="ARBA" id="ARBA00022801"/>
    </source>
</evidence>